<organism evidence="2 3">
    <name type="scientific">Cadophora malorum</name>
    <dbReference type="NCBI Taxonomy" id="108018"/>
    <lineage>
        <taxon>Eukaryota</taxon>
        <taxon>Fungi</taxon>
        <taxon>Dikarya</taxon>
        <taxon>Ascomycota</taxon>
        <taxon>Pezizomycotina</taxon>
        <taxon>Leotiomycetes</taxon>
        <taxon>Helotiales</taxon>
        <taxon>Ploettnerulaceae</taxon>
        <taxon>Cadophora</taxon>
    </lineage>
</organism>
<reference evidence="2" key="1">
    <citation type="submission" date="2021-02" db="EMBL/GenBank/DDBJ databases">
        <title>Genome sequence Cadophora malorum strain M34.</title>
        <authorList>
            <person name="Stefanovic E."/>
            <person name="Vu D."/>
            <person name="Scully C."/>
            <person name="Dijksterhuis J."/>
            <person name="Roader J."/>
            <person name="Houbraken J."/>
        </authorList>
    </citation>
    <scope>NUCLEOTIDE SEQUENCE</scope>
    <source>
        <strain evidence="2">M34</strain>
    </source>
</reference>
<feature type="region of interest" description="Disordered" evidence="1">
    <location>
        <begin position="21"/>
        <end position="66"/>
    </location>
</feature>
<feature type="compositionally biased region" description="Basic residues" evidence="1">
    <location>
        <begin position="153"/>
        <end position="167"/>
    </location>
</feature>
<dbReference type="Proteomes" id="UP000664132">
    <property type="component" value="Unassembled WGS sequence"/>
</dbReference>
<proteinExistence type="predicted"/>
<sequence>MSSRRGVSGILAEEKRAELRAKKGKTTAADLLAPFAPSPSSPSASVAGTRSPSPLSPSTIRPRRLSGVEPVVVSGVDFRPWSPPNRTPFLPTTNSTFIVDRVLPGFVRASSPVHAGTFPPVAPAATATTKEEEEGEDAREGGEGDGEADGRKEKKKKRMTRNQKFRARREAEAQEKVRGEKGGDVNLEI</sequence>
<protein>
    <submittedName>
        <fullName evidence="2">Uncharacterized protein</fullName>
    </submittedName>
</protein>
<dbReference type="AlphaFoldDB" id="A0A8H7TMI2"/>
<name>A0A8H7TMI2_9HELO</name>
<evidence type="ECO:0000313" key="3">
    <source>
        <dbReference type="Proteomes" id="UP000664132"/>
    </source>
</evidence>
<comment type="caution">
    <text evidence="2">The sequence shown here is derived from an EMBL/GenBank/DDBJ whole genome shotgun (WGS) entry which is preliminary data.</text>
</comment>
<evidence type="ECO:0000256" key="1">
    <source>
        <dbReference type="SAM" id="MobiDB-lite"/>
    </source>
</evidence>
<gene>
    <name evidence="2" type="ORF">IFR04_005242</name>
</gene>
<feature type="region of interest" description="Disordered" evidence="1">
    <location>
        <begin position="112"/>
        <end position="189"/>
    </location>
</feature>
<feature type="compositionally biased region" description="Polar residues" evidence="1">
    <location>
        <begin position="46"/>
        <end position="59"/>
    </location>
</feature>
<evidence type="ECO:0000313" key="2">
    <source>
        <dbReference type="EMBL" id="KAG4421623.1"/>
    </source>
</evidence>
<feature type="compositionally biased region" description="Basic and acidic residues" evidence="1">
    <location>
        <begin position="138"/>
        <end position="152"/>
    </location>
</feature>
<dbReference type="EMBL" id="JAFJYH010000062">
    <property type="protein sequence ID" value="KAG4421623.1"/>
    <property type="molecule type" value="Genomic_DNA"/>
</dbReference>
<keyword evidence="3" id="KW-1185">Reference proteome</keyword>
<accession>A0A8H7TMI2</accession>
<feature type="compositionally biased region" description="Basic and acidic residues" evidence="1">
    <location>
        <begin position="168"/>
        <end position="183"/>
    </location>
</feature>